<feature type="region of interest" description="Disordered" evidence="1">
    <location>
        <begin position="239"/>
        <end position="261"/>
    </location>
</feature>
<feature type="compositionally biased region" description="Basic and acidic residues" evidence="1">
    <location>
        <begin position="36"/>
        <end position="55"/>
    </location>
</feature>
<evidence type="ECO:0000256" key="1">
    <source>
        <dbReference type="SAM" id="MobiDB-lite"/>
    </source>
</evidence>
<comment type="caution">
    <text evidence="2">The sequence shown here is derived from an EMBL/GenBank/DDBJ whole genome shotgun (WGS) entry which is preliminary data.</text>
</comment>
<feature type="compositionally biased region" description="Basic and acidic residues" evidence="1">
    <location>
        <begin position="70"/>
        <end position="86"/>
    </location>
</feature>
<dbReference type="AlphaFoldDB" id="A0AAV9JRY0"/>
<evidence type="ECO:0008006" key="4">
    <source>
        <dbReference type="Google" id="ProtNLM"/>
    </source>
</evidence>
<protein>
    <recommendedName>
        <fullName evidence="4">Glycine zipper 2TM domain-containing protein</fullName>
    </recommendedName>
</protein>
<reference evidence="2 3" key="1">
    <citation type="submission" date="2021-11" db="EMBL/GenBank/DDBJ databases">
        <title>Black yeast isolated from Biological Soil Crust.</title>
        <authorList>
            <person name="Kurbessoian T."/>
        </authorList>
    </citation>
    <scope>NUCLEOTIDE SEQUENCE [LARGE SCALE GENOMIC DNA]</scope>
    <source>
        <strain evidence="2 3">CCFEE 5522</strain>
    </source>
</reference>
<sequence>MPSNSTIVDVTYDDPRTGQRVRERRVQEIPYEELDQVRDRELALVRAPRDQEVSRYRGSQQGDGNDNDNDVDRVQQRRVREPRDDDGYLPPQRSNDDRDRNRNLAPHRRDEDYGRRNSRRRATSAYDDDDSDSESSRERRHRRHRRAKSEKAAPQKNDDGGGKMFYSMKDRRDGHFGERNFDSSYDGLIAGAAGAAIGAITARRFGGTEKRGLKIIGGAVAGAAVINSAENWFRVFTEEKEERKEEKEERQQKARSAAGSR</sequence>
<name>A0AAV9JRY0_9PEZI</name>
<proteinExistence type="predicted"/>
<accession>A0AAV9JRY0</accession>
<feature type="compositionally biased region" description="Basic residues" evidence="1">
    <location>
        <begin position="138"/>
        <end position="148"/>
    </location>
</feature>
<dbReference type="EMBL" id="JAVFHQ010000008">
    <property type="protein sequence ID" value="KAK4548228.1"/>
    <property type="molecule type" value="Genomic_DNA"/>
</dbReference>
<feature type="region of interest" description="Disordered" evidence="1">
    <location>
        <begin position="1"/>
        <end position="24"/>
    </location>
</feature>
<feature type="compositionally biased region" description="Basic and acidic residues" evidence="1">
    <location>
        <begin position="94"/>
        <end position="115"/>
    </location>
</feature>
<feature type="compositionally biased region" description="Basic and acidic residues" evidence="1">
    <location>
        <begin position="13"/>
        <end position="24"/>
    </location>
</feature>
<feature type="compositionally biased region" description="Basic and acidic residues" evidence="1">
    <location>
        <begin position="239"/>
        <end position="252"/>
    </location>
</feature>
<gene>
    <name evidence="2" type="ORF">LTR36_010098</name>
</gene>
<keyword evidence="3" id="KW-1185">Reference proteome</keyword>
<feature type="compositionally biased region" description="Basic and acidic residues" evidence="1">
    <location>
        <begin position="149"/>
        <end position="161"/>
    </location>
</feature>
<evidence type="ECO:0000313" key="3">
    <source>
        <dbReference type="Proteomes" id="UP001324427"/>
    </source>
</evidence>
<feature type="region of interest" description="Disordered" evidence="1">
    <location>
        <begin position="36"/>
        <end position="169"/>
    </location>
</feature>
<dbReference type="Proteomes" id="UP001324427">
    <property type="component" value="Unassembled WGS sequence"/>
</dbReference>
<evidence type="ECO:0000313" key="2">
    <source>
        <dbReference type="EMBL" id="KAK4548228.1"/>
    </source>
</evidence>
<organism evidence="2 3">
    <name type="scientific">Oleoguttula mirabilis</name>
    <dbReference type="NCBI Taxonomy" id="1507867"/>
    <lineage>
        <taxon>Eukaryota</taxon>
        <taxon>Fungi</taxon>
        <taxon>Dikarya</taxon>
        <taxon>Ascomycota</taxon>
        <taxon>Pezizomycotina</taxon>
        <taxon>Dothideomycetes</taxon>
        <taxon>Dothideomycetidae</taxon>
        <taxon>Mycosphaerellales</taxon>
        <taxon>Teratosphaeriaceae</taxon>
        <taxon>Oleoguttula</taxon>
    </lineage>
</organism>